<dbReference type="EMBL" id="QFQD01000053">
    <property type="protein sequence ID" value="PZQ81068.1"/>
    <property type="molecule type" value="Genomic_DNA"/>
</dbReference>
<evidence type="ECO:0000313" key="6">
    <source>
        <dbReference type="Proteomes" id="UP000248887"/>
    </source>
</evidence>
<dbReference type="InterPro" id="IPR019888">
    <property type="entry name" value="Tscrpt_reg_AsnC-like"/>
</dbReference>
<feature type="domain" description="HTH asnC-type" evidence="4">
    <location>
        <begin position="18"/>
        <end position="79"/>
    </location>
</feature>
<dbReference type="Gene3D" id="3.30.70.920">
    <property type="match status" value="1"/>
</dbReference>
<dbReference type="InterPro" id="IPR019887">
    <property type="entry name" value="Tscrpt_reg_AsnC/Lrp_C"/>
</dbReference>
<dbReference type="CDD" id="cd00090">
    <property type="entry name" value="HTH_ARSR"/>
    <property type="match status" value="1"/>
</dbReference>
<dbReference type="PROSITE" id="PS50956">
    <property type="entry name" value="HTH_ASNC_2"/>
    <property type="match status" value="1"/>
</dbReference>
<dbReference type="GO" id="GO:0043200">
    <property type="term" value="P:response to amino acid"/>
    <property type="evidence" value="ECO:0007669"/>
    <property type="project" value="TreeGrafter"/>
</dbReference>
<keyword evidence="1" id="KW-0805">Transcription regulation</keyword>
<reference evidence="5 6" key="1">
    <citation type="submission" date="2017-08" db="EMBL/GenBank/DDBJ databases">
        <title>Infants hospitalized years apart are colonized by the same room-sourced microbial strains.</title>
        <authorList>
            <person name="Brooks B."/>
            <person name="Olm M.R."/>
            <person name="Firek B.A."/>
            <person name="Baker R."/>
            <person name="Thomas B.C."/>
            <person name="Morowitz M.J."/>
            <person name="Banfield J.F."/>
        </authorList>
    </citation>
    <scope>NUCLEOTIDE SEQUENCE [LARGE SCALE GENOMIC DNA]</scope>
    <source>
        <strain evidence="5">S2_005_001_R2_27</strain>
    </source>
</reference>
<dbReference type="GO" id="GO:0043565">
    <property type="term" value="F:sequence-specific DNA binding"/>
    <property type="evidence" value="ECO:0007669"/>
    <property type="project" value="InterPro"/>
</dbReference>
<dbReference type="InterPro" id="IPR019885">
    <property type="entry name" value="Tscrpt_reg_HTH_AsnC-type_CS"/>
</dbReference>
<dbReference type="SUPFAM" id="SSF46785">
    <property type="entry name" value="Winged helix' DNA-binding domain"/>
    <property type="match status" value="1"/>
</dbReference>
<organism evidence="5 6">
    <name type="scientific">Ancylobacter novellus</name>
    <name type="common">Thiobacillus novellus</name>
    <dbReference type="NCBI Taxonomy" id="921"/>
    <lineage>
        <taxon>Bacteria</taxon>
        <taxon>Pseudomonadati</taxon>
        <taxon>Pseudomonadota</taxon>
        <taxon>Alphaproteobacteria</taxon>
        <taxon>Hyphomicrobiales</taxon>
        <taxon>Xanthobacteraceae</taxon>
        <taxon>Ancylobacter</taxon>
    </lineage>
</organism>
<dbReference type="Pfam" id="PF01037">
    <property type="entry name" value="AsnC_trans_reg"/>
    <property type="match status" value="1"/>
</dbReference>
<dbReference type="InterPro" id="IPR000485">
    <property type="entry name" value="AsnC-type_HTH_dom"/>
</dbReference>
<evidence type="ECO:0000259" key="4">
    <source>
        <dbReference type="PROSITE" id="PS50956"/>
    </source>
</evidence>
<dbReference type="GO" id="GO:0005829">
    <property type="term" value="C:cytosol"/>
    <property type="evidence" value="ECO:0007669"/>
    <property type="project" value="TreeGrafter"/>
</dbReference>
<dbReference type="InterPro" id="IPR011991">
    <property type="entry name" value="ArsR-like_HTH"/>
</dbReference>
<evidence type="ECO:0000256" key="3">
    <source>
        <dbReference type="ARBA" id="ARBA00023163"/>
    </source>
</evidence>
<dbReference type="InterPro" id="IPR036388">
    <property type="entry name" value="WH-like_DNA-bd_sf"/>
</dbReference>
<dbReference type="InterPro" id="IPR036390">
    <property type="entry name" value="WH_DNA-bd_sf"/>
</dbReference>
<accession>A0A2W5QV16</accession>
<dbReference type="PANTHER" id="PTHR30154:SF53">
    <property type="entry name" value="HTH-TYPE TRANSCRIPTIONAL REGULATOR LRPC"/>
    <property type="match status" value="1"/>
</dbReference>
<dbReference type="PROSITE" id="PS00519">
    <property type="entry name" value="HTH_ASNC_1"/>
    <property type="match status" value="1"/>
</dbReference>
<name>A0A2W5QV16_ANCNO</name>
<protein>
    <submittedName>
        <fullName evidence="5">AsnC family transcriptional regulator</fullName>
    </submittedName>
</protein>
<dbReference type="PANTHER" id="PTHR30154">
    <property type="entry name" value="LEUCINE-RESPONSIVE REGULATORY PROTEIN"/>
    <property type="match status" value="1"/>
</dbReference>
<evidence type="ECO:0000256" key="1">
    <source>
        <dbReference type="ARBA" id="ARBA00023015"/>
    </source>
</evidence>
<evidence type="ECO:0000256" key="2">
    <source>
        <dbReference type="ARBA" id="ARBA00023125"/>
    </source>
</evidence>
<dbReference type="SUPFAM" id="SSF54909">
    <property type="entry name" value="Dimeric alpha+beta barrel"/>
    <property type="match status" value="1"/>
</dbReference>
<evidence type="ECO:0000313" key="5">
    <source>
        <dbReference type="EMBL" id="PZQ81068.1"/>
    </source>
</evidence>
<keyword evidence="2" id="KW-0238">DNA-binding</keyword>
<dbReference type="SMART" id="SM00344">
    <property type="entry name" value="HTH_ASNC"/>
    <property type="match status" value="1"/>
</dbReference>
<gene>
    <name evidence="5" type="ORF">DI549_15340</name>
</gene>
<dbReference type="Pfam" id="PF13404">
    <property type="entry name" value="HTH_AsnC-type"/>
    <property type="match status" value="1"/>
</dbReference>
<dbReference type="PRINTS" id="PR00033">
    <property type="entry name" value="HTHASNC"/>
</dbReference>
<keyword evidence="3" id="KW-0804">Transcription</keyword>
<dbReference type="Proteomes" id="UP000248887">
    <property type="component" value="Unassembled WGS sequence"/>
</dbReference>
<dbReference type="AlphaFoldDB" id="A0A2W5QV16"/>
<dbReference type="GO" id="GO:0006355">
    <property type="term" value="P:regulation of DNA-templated transcription"/>
    <property type="evidence" value="ECO:0007669"/>
    <property type="project" value="UniProtKB-ARBA"/>
</dbReference>
<dbReference type="Gene3D" id="1.10.10.10">
    <property type="entry name" value="Winged helix-like DNA-binding domain superfamily/Winged helix DNA-binding domain"/>
    <property type="match status" value="1"/>
</dbReference>
<dbReference type="InterPro" id="IPR011008">
    <property type="entry name" value="Dimeric_a/b-barrel"/>
</dbReference>
<proteinExistence type="predicted"/>
<sequence length="169" mass="18626">MDSRSFPPLARHLREAGLDDKDIEILEALQQDGRMPVSELGRRIGLSQPATSERLKRLEERGIIAGYGARLNLPALGLNMTAIIRLKTTHEHIRACLKQFDELPHIVEVHRVTGDDCFVLKAIVPAPEYLATIVDAIGRYGAVTTSVVLRSEPPKPVGRALMTSPRFGA</sequence>
<comment type="caution">
    <text evidence="5">The sequence shown here is derived from an EMBL/GenBank/DDBJ whole genome shotgun (WGS) entry which is preliminary data.</text>
</comment>